<gene>
    <name evidence="2" type="ORF">VXC91_13500</name>
</gene>
<feature type="compositionally biased region" description="Basic and acidic residues" evidence="1">
    <location>
        <begin position="61"/>
        <end position="74"/>
    </location>
</feature>
<keyword evidence="3" id="KW-1185">Reference proteome</keyword>
<dbReference type="RefSeq" id="WP_329507390.1">
    <property type="nucleotide sequence ID" value="NZ_BAAAYZ010000019.1"/>
</dbReference>
<proteinExistence type="predicted"/>
<comment type="caution">
    <text evidence="2">The sequence shown here is derived from an EMBL/GenBank/DDBJ whole genome shotgun (WGS) entry which is preliminary data.</text>
</comment>
<feature type="compositionally biased region" description="Basic and acidic residues" evidence="1">
    <location>
        <begin position="85"/>
        <end position="98"/>
    </location>
</feature>
<dbReference type="Proteomes" id="UP001333996">
    <property type="component" value="Unassembled WGS sequence"/>
</dbReference>
<feature type="region of interest" description="Disordered" evidence="1">
    <location>
        <begin position="52"/>
        <end position="113"/>
    </location>
</feature>
<evidence type="ECO:0000256" key="1">
    <source>
        <dbReference type="SAM" id="MobiDB-lite"/>
    </source>
</evidence>
<organism evidence="2 3">
    <name type="scientific">Streptomyces chiangmaiensis</name>
    <dbReference type="NCBI Taxonomy" id="766497"/>
    <lineage>
        <taxon>Bacteria</taxon>
        <taxon>Bacillati</taxon>
        <taxon>Actinomycetota</taxon>
        <taxon>Actinomycetes</taxon>
        <taxon>Kitasatosporales</taxon>
        <taxon>Streptomycetaceae</taxon>
        <taxon>Streptomyces</taxon>
    </lineage>
</organism>
<protein>
    <recommendedName>
        <fullName evidence="4">Phage tail protein</fullName>
    </recommendedName>
</protein>
<reference evidence="2" key="1">
    <citation type="submission" date="2024-01" db="EMBL/GenBank/DDBJ databases">
        <title>First draft genome sequence data of TA4-1, the type strain of Gram-positive actinobacterium Streptomyces chiangmaiensis.</title>
        <authorList>
            <person name="Yasawong M."/>
            <person name="Nantapong N."/>
        </authorList>
    </citation>
    <scope>NUCLEOTIDE SEQUENCE</scope>
    <source>
        <strain evidence="2">TA4-1</strain>
    </source>
</reference>
<name>A0ABU7FGJ1_9ACTN</name>
<dbReference type="Gene3D" id="1.20.5.300">
    <property type="match status" value="1"/>
</dbReference>
<evidence type="ECO:0000313" key="2">
    <source>
        <dbReference type="EMBL" id="MED7822968.1"/>
    </source>
</evidence>
<dbReference type="EMBL" id="JAYWVC010000033">
    <property type="protein sequence ID" value="MED7822968.1"/>
    <property type="molecule type" value="Genomic_DNA"/>
</dbReference>
<evidence type="ECO:0000313" key="3">
    <source>
        <dbReference type="Proteomes" id="UP001333996"/>
    </source>
</evidence>
<accession>A0ABU7FGJ1</accession>
<sequence>MSLVVSLSRATTALGRLRSAAGSTGSALNTIRSRTGQADTAVGKLRTGLGTADTALGKSRGSTDKFKTSLDKLKGSSNKAQGALRDVKRQSDAVEKSVGKAGKQASTGGRSMGSLGKGLKGASLAQKGLNLAMAANPFGLVMAILAPLISQFINMDKVTALVAKGVKWAFNAILGVVRNHAGPIKSVLKGIINAFTALPRAYISGINFMISALNRIHVSIPSWVPVIGGKSFSIHIPQIPNIPTLAQGGIVPARAGGSLAIVGEGGEPEAVIPLSRLDSMIGSGGGLRRLAAAVERLADRPVVVQVDSQTIARAVFLGQRQLARR</sequence>
<evidence type="ECO:0008006" key="4">
    <source>
        <dbReference type="Google" id="ProtNLM"/>
    </source>
</evidence>